<evidence type="ECO:0000313" key="1">
    <source>
        <dbReference type="EMBL" id="MFC0317357.1"/>
    </source>
</evidence>
<accession>A0ABV6HEP0</accession>
<dbReference type="RefSeq" id="WP_013664542.1">
    <property type="nucleotide sequence ID" value="NZ_JBHLWO010000001.1"/>
</dbReference>
<name>A0ABV6HEP0_9SPHI</name>
<proteinExistence type="predicted"/>
<dbReference type="EMBL" id="JBHLWO010000001">
    <property type="protein sequence ID" value="MFC0317357.1"/>
    <property type="molecule type" value="Genomic_DNA"/>
</dbReference>
<sequence length="138" mass="15768">MNLEELLSAQAGDDGQAPKKDSPLKSLRVDLNFYKDSIKEVAIEIMAEGLSQYPIFIAHQHEVNLGELILDRNELGTQWTIQASTLEEFVEKGVILKSRKEHFIKTYKKPEDFMCLFVIVPEGANFVFYPYKGEEVKS</sequence>
<comment type="caution">
    <text evidence="1">The sequence shown here is derived from an EMBL/GenBank/DDBJ whole genome shotgun (WGS) entry which is preliminary data.</text>
</comment>
<keyword evidence="2" id="KW-1185">Reference proteome</keyword>
<protein>
    <submittedName>
        <fullName evidence="1">Uncharacterized protein</fullName>
    </submittedName>
</protein>
<gene>
    <name evidence="1" type="ORF">ACFFI0_03505</name>
</gene>
<organism evidence="1 2">
    <name type="scientific">Olivibacter oleidegradans</name>
    <dbReference type="NCBI Taxonomy" id="760123"/>
    <lineage>
        <taxon>Bacteria</taxon>
        <taxon>Pseudomonadati</taxon>
        <taxon>Bacteroidota</taxon>
        <taxon>Sphingobacteriia</taxon>
        <taxon>Sphingobacteriales</taxon>
        <taxon>Sphingobacteriaceae</taxon>
        <taxon>Olivibacter</taxon>
    </lineage>
</organism>
<dbReference type="Proteomes" id="UP001589774">
    <property type="component" value="Unassembled WGS sequence"/>
</dbReference>
<reference evidence="1 2" key="1">
    <citation type="submission" date="2024-09" db="EMBL/GenBank/DDBJ databases">
        <authorList>
            <person name="Sun Q."/>
            <person name="Mori K."/>
        </authorList>
    </citation>
    <scope>NUCLEOTIDE SEQUENCE [LARGE SCALE GENOMIC DNA]</scope>
    <source>
        <strain evidence="1 2">CCM 7765</strain>
    </source>
</reference>
<evidence type="ECO:0000313" key="2">
    <source>
        <dbReference type="Proteomes" id="UP001589774"/>
    </source>
</evidence>